<comment type="caution">
    <text evidence="1">The sequence shown here is derived from an EMBL/GenBank/DDBJ whole genome shotgun (WGS) entry which is preliminary data.</text>
</comment>
<reference evidence="1" key="1">
    <citation type="submission" date="2020-06" db="EMBL/GenBank/DDBJ databases">
        <authorList>
            <person name="Li T."/>
            <person name="Hu X."/>
            <person name="Zhang T."/>
            <person name="Song X."/>
            <person name="Zhang H."/>
            <person name="Dai N."/>
            <person name="Sheng W."/>
            <person name="Hou X."/>
            <person name="Wei L."/>
        </authorList>
    </citation>
    <scope>NUCLEOTIDE SEQUENCE</scope>
    <source>
        <strain evidence="1">KEN1</strain>
        <tissue evidence="1">Leaf</tissue>
    </source>
</reference>
<evidence type="ECO:0008006" key="2">
    <source>
        <dbReference type="Google" id="ProtNLM"/>
    </source>
</evidence>
<reference evidence="1" key="2">
    <citation type="journal article" date="2024" name="Plant">
        <title>Genomic evolution and insights into agronomic trait innovations of Sesamum species.</title>
        <authorList>
            <person name="Miao H."/>
            <person name="Wang L."/>
            <person name="Qu L."/>
            <person name="Liu H."/>
            <person name="Sun Y."/>
            <person name="Le M."/>
            <person name="Wang Q."/>
            <person name="Wei S."/>
            <person name="Zheng Y."/>
            <person name="Lin W."/>
            <person name="Duan Y."/>
            <person name="Cao H."/>
            <person name="Xiong S."/>
            <person name="Wang X."/>
            <person name="Wei L."/>
            <person name="Li C."/>
            <person name="Ma Q."/>
            <person name="Ju M."/>
            <person name="Zhao R."/>
            <person name="Li G."/>
            <person name="Mu C."/>
            <person name="Tian Q."/>
            <person name="Mei H."/>
            <person name="Zhang T."/>
            <person name="Gao T."/>
            <person name="Zhang H."/>
        </authorList>
    </citation>
    <scope>NUCLEOTIDE SEQUENCE</scope>
    <source>
        <strain evidence="1">KEN1</strain>
    </source>
</reference>
<proteinExistence type="predicted"/>
<accession>A0AAW2VZX4</accession>
<protein>
    <recommendedName>
        <fullName evidence="2">Reverse transcriptase</fullName>
    </recommendedName>
</protein>
<dbReference type="EMBL" id="JACGWN010000009">
    <property type="protein sequence ID" value="KAL0434405.1"/>
    <property type="molecule type" value="Genomic_DNA"/>
</dbReference>
<organism evidence="1">
    <name type="scientific">Sesamum latifolium</name>
    <dbReference type="NCBI Taxonomy" id="2727402"/>
    <lineage>
        <taxon>Eukaryota</taxon>
        <taxon>Viridiplantae</taxon>
        <taxon>Streptophyta</taxon>
        <taxon>Embryophyta</taxon>
        <taxon>Tracheophyta</taxon>
        <taxon>Spermatophyta</taxon>
        <taxon>Magnoliopsida</taxon>
        <taxon>eudicotyledons</taxon>
        <taxon>Gunneridae</taxon>
        <taxon>Pentapetalae</taxon>
        <taxon>asterids</taxon>
        <taxon>lamiids</taxon>
        <taxon>Lamiales</taxon>
        <taxon>Pedaliaceae</taxon>
        <taxon>Sesamum</taxon>
    </lineage>
</organism>
<evidence type="ECO:0000313" key="1">
    <source>
        <dbReference type="EMBL" id="KAL0434405.1"/>
    </source>
</evidence>
<gene>
    <name evidence="1" type="ORF">Slati_2774800</name>
</gene>
<dbReference type="AlphaFoldDB" id="A0AAW2VZX4"/>
<sequence length="106" mass="12381">MEDKILRQPKKFRIEKEDLDLIEEKRETTRRRVSIYKCKMAKAYDSKVRPRKFEMGDLVLRKTENTGPVGKLDAKWDGPYIIAEVIGPGTYKLKKGMESYSPERGT</sequence>
<name>A0AAW2VZX4_9LAMI</name>